<dbReference type="InterPro" id="IPR001261">
    <property type="entry name" value="ArgE/DapE_CS"/>
</dbReference>
<dbReference type="PROSITE" id="PS00758">
    <property type="entry name" value="ARGE_DAPE_CPG2_1"/>
    <property type="match status" value="1"/>
</dbReference>
<proteinExistence type="inferred from homology"/>
<dbReference type="GO" id="GO:1990845">
    <property type="term" value="P:adaptive thermogenesis"/>
    <property type="evidence" value="ECO:0007669"/>
    <property type="project" value="UniProtKB-ARBA"/>
</dbReference>
<gene>
    <name evidence="10" type="ORF">EHS25_003246</name>
</gene>
<keyword evidence="4" id="KW-0378">Hydrolase</keyword>
<dbReference type="GO" id="GO:0006520">
    <property type="term" value="P:amino acid metabolic process"/>
    <property type="evidence" value="ECO:0007669"/>
    <property type="project" value="UniProtKB-ARBA"/>
</dbReference>
<feature type="binding site" evidence="7">
    <location>
        <position position="283"/>
    </location>
    <ligand>
        <name>Zn(2+)</name>
        <dbReference type="ChEBI" id="CHEBI:29105"/>
        <label>2</label>
    </ligand>
</feature>
<keyword evidence="5 7" id="KW-0862">Zinc</keyword>
<keyword evidence="3 7" id="KW-0479">Metal-binding</keyword>
<evidence type="ECO:0000313" key="11">
    <source>
        <dbReference type="Proteomes" id="UP000279259"/>
    </source>
</evidence>
<evidence type="ECO:0000256" key="6">
    <source>
        <dbReference type="PIRSR" id="PIRSR037217-1"/>
    </source>
</evidence>
<feature type="domain" description="Peptidase M20 dimerisation" evidence="9">
    <location>
        <begin position="303"/>
        <end position="448"/>
    </location>
</feature>
<feature type="region of interest" description="Disordered" evidence="8">
    <location>
        <begin position="54"/>
        <end position="73"/>
    </location>
</feature>
<keyword evidence="11" id="KW-1185">Reference proteome</keyword>
<dbReference type="GO" id="GO:0006629">
    <property type="term" value="P:lipid metabolic process"/>
    <property type="evidence" value="ECO:0007669"/>
    <property type="project" value="UniProtKB-ARBA"/>
</dbReference>
<dbReference type="InterPro" id="IPR002933">
    <property type="entry name" value="Peptidase_M20"/>
</dbReference>
<dbReference type="GO" id="GO:0043605">
    <property type="term" value="P:amide catabolic process"/>
    <property type="evidence" value="ECO:0007669"/>
    <property type="project" value="UniProtKB-ARBA"/>
</dbReference>
<feature type="binding site" evidence="7">
    <location>
        <position position="178"/>
    </location>
    <ligand>
        <name>Zn(2+)</name>
        <dbReference type="ChEBI" id="CHEBI:29105"/>
        <label>2</label>
    </ligand>
</feature>
<dbReference type="GO" id="GO:0005576">
    <property type="term" value="C:extracellular region"/>
    <property type="evidence" value="ECO:0007669"/>
    <property type="project" value="UniProtKB-ARBA"/>
</dbReference>
<feature type="active site" description="Proton acceptor" evidence="6">
    <location>
        <position position="255"/>
    </location>
</feature>
<feature type="compositionally biased region" description="Basic residues" evidence="8">
    <location>
        <begin position="55"/>
        <end position="70"/>
    </location>
</feature>
<evidence type="ECO:0000256" key="1">
    <source>
        <dbReference type="ARBA" id="ARBA00006247"/>
    </source>
</evidence>
<dbReference type="Gene3D" id="3.40.630.10">
    <property type="entry name" value="Zn peptidases"/>
    <property type="match status" value="1"/>
</dbReference>
<dbReference type="OrthoDB" id="3064516at2759"/>
<dbReference type="GO" id="GO:0004181">
    <property type="term" value="F:metallocarboxypeptidase activity"/>
    <property type="evidence" value="ECO:0007669"/>
    <property type="project" value="InterPro"/>
</dbReference>
<feature type="binding site" evidence="7">
    <location>
        <position position="221"/>
    </location>
    <ligand>
        <name>Zn(2+)</name>
        <dbReference type="ChEBI" id="CHEBI:29105"/>
        <label>2</label>
    </ligand>
</feature>
<dbReference type="Pfam" id="PF07687">
    <property type="entry name" value="M20_dimer"/>
    <property type="match status" value="1"/>
</dbReference>
<dbReference type="InterPro" id="IPR036264">
    <property type="entry name" value="Bact_exopeptidase_dim_dom"/>
</dbReference>
<dbReference type="SUPFAM" id="SSF53187">
    <property type="entry name" value="Zn-dependent exopeptidases"/>
    <property type="match status" value="1"/>
</dbReference>
<keyword evidence="2" id="KW-0645">Protease</keyword>
<dbReference type="InterPro" id="IPR047177">
    <property type="entry name" value="Pept_M20A"/>
</dbReference>
<dbReference type="InterPro" id="IPR017141">
    <property type="entry name" value="Pept_M20_carboxypep"/>
</dbReference>
<dbReference type="Gene3D" id="3.30.70.360">
    <property type="match status" value="1"/>
</dbReference>
<feature type="binding site" evidence="7">
    <location>
        <position position="549"/>
    </location>
    <ligand>
        <name>Zn(2+)</name>
        <dbReference type="ChEBI" id="CHEBI:29105"/>
        <label>1</label>
    </ligand>
</feature>
<dbReference type="PIRSF" id="PIRSF037217">
    <property type="entry name" value="Carboxypeptidase_S"/>
    <property type="match status" value="1"/>
</dbReference>
<name>A0A427Y8H6_9TREE</name>
<dbReference type="GO" id="GO:0051603">
    <property type="term" value="P:proteolysis involved in protein catabolic process"/>
    <property type="evidence" value="ECO:0007669"/>
    <property type="project" value="TreeGrafter"/>
</dbReference>
<dbReference type="GO" id="GO:0000328">
    <property type="term" value="C:fungal-type vacuole lumen"/>
    <property type="evidence" value="ECO:0007669"/>
    <property type="project" value="TreeGrafter"/>
</dbReference>
<evidence type="ECO:0000256" key="5">
    <source>
        <dbReference type="ARBA" id="ARBA00022833"/>
    </source>
</evidence>
<dbReference type="SUPFAM" id="SSF55031">
    <property type="entry name" value="Bacterial exopeptidase dimerisation domain"/>
    <property type="match status" value="1"/>
</dbReference>
<dbReference type="PANTHER" id="PTHR45962:SF1">
    <property type="entry name" value="N-FATTY-ACYL-AMINO ACID SYNTHASE_HYDROLASE PM20D1"/>
    <property type="match status" value="1"/>
</dbReference>
<dbReference type="FunFam" id="1.10.150.900:FF:000003">
    <property type="entry name" value="N-fatty-acyl-amino acid synthase/hydrolase PM20D1"/>
    <property type="match status" value="1"/>
</dbReference>
<dbReference type="GO" id="GO:0046872">
    <property type="term" value="F:metal ion binding"/>
    <property type="evidence" value="ECO:0007669"/>
    <property type="project" value="UniProtKB-KW"/>
</dbReference>
<dbReference type="Pfam" id="PF01546">
    <property type="entry name" value="Peptidase_M20"/>
    <property type="match status" value="1"/>
</dbReference>
<evidence type="ECO:0000259" key="9">
    <source>
        <dbReference type="Pfam" id="PF07687"/>
    </source>
</evidence>
<evidence type="ECO:0000256" key="8">
    <source>
        <dbReference type="SAM" id="MobiDB-lite"/>
    </source>
</evidence>
<sequence length="580" mass="63941">MSSQEKHQLPLAGPPPVMPSRRSRLPIVVLFSILAVLAYQLDIFSPSSIVESISHRHHGHQHHHKGRPKPARCPVQPPALNVGTDWNPLTDEIFAELAARRLSSAVQYATESYDDMIGLPFDNPKFDKQYAFADWLYHEYSKVFDNKTLKHEIVETHGQLLTWEGSNPDLQPILLMAHMDTVPVLPATLDLWTYPPFEGTITKDASPSTPGTWVWGRGSSDCKNSLLGIYAAIERLVSEGFQPERTILISNGFDEEIGGESAMAISKVMQERYGPDSVAFVVDEGFTGISFEYGSTVATFGMAEKGSVNVNIKVETLGGHSSVPPAHTGIGIMSLVLAELEANPFPPSLTPEAPFLKYLTCLSDNAPEFPKGLRKRVQDPKAWPKLAEELASKERVFNSFLATTQAIDLIDGGVKVNALPEVVKATVNHRIAFTSSINETLEYVSDRLVPLAKKLNFTISPFTADAPKSPSHITLEVSRNVGLEPAPITPDDAKAFELMAGTAKHVFGKDTIVAPSGMFANTDTRSMWNLTTNIFRFTPAVVSQNLNQHTVDERIALDGHLNTTRFFYKLLRNSEGWQAE</sequence>
<comment type="similarity">
    <text evidence="1">Belongs to the peptidase M20A family.</text>
</comment>
<reference evidence="10 11" key="1">
    <citation type="submission" date="2018-11" db="EMBL/GenBank/DDBJ databases">
        <title>Genome sequence of Saitozyma podzolica DSM 27192.</title>
        <authorList>
            <person name="Aliyu H."/>
            <person name="Gorte O."/>
            <person name="Ochsenreither K."/>
        </authorList>
    </citation>
    <scope>NUCLEOTIDE SEQUENCE [LARGE SCALE GENOMIC DNA]</scope>
    <source>
        <strain evidence="10 11">DSM 27192</strain>
    </source>
</reference>
<dbReference type="FunFam" id="3.40.630.10:FF:000027">
    <property type="entry name" value="N-fatty-acyl-amino acid synthase/hydrolase PM20D1"/>
    <property type="match status" value="1"/>
</dbReference>
<dbReference type="Proteomes" id="UP000279259">
    <property type="component" value="Unassembled WGS sequence"/>
</dbReference>
<dbReference type="AlphaFoldDB" id="A0A427Y8H6"/>
<protein>
    <recommendedName>
        <fullName evidence="9">Peptidase M20 dimerisation domain-containing protein</fullName>
    </recommendedName>
</protein>
<evidence type="ECO:0000256" key="7">
    <source>
        <dbReference type="PIRSR" id="PIRSR037217-2"/>
    </source>
</evidence>
<dbReference type="GO" id="GO:0043604">
    <property type="term" value="P:amide biosynthetic process"/>
    <property type="evidence" value="ECO:0007669"/>
    <property type="project" value="UniProtKB-ARBA"/>
</dbReference>
<accession>A0A427Y8H6</accession>
<dbReference type="Gene3D" id="1.10.150.900">
    <property type="match status" value="1"/>
</dbReference>
<feature type="active site" evidence="6">
    <location>
        <position position="180"/>
    </location>
</feature>
<dbReference type="InterPro" id="IPR011650">
    <property type="entry name" value="Peptidase_M20_dimer"/>
</dbReference>
<evidence type="ECO:0000256" key="2">
    <source>
        <dbReference type="ARBA" id="ARBA00022670"/>
    </source>
</evidence>
<organism evidence="10 11">
    <name type="scientific">Saitozyma podzolica</name>
    <dbReference type="NCBI Taxonomy" id="1890683"/>
    <lineage>
        <taxon>Eukaryota</taxon>
        <taxon>Fungi</taxon>
        <taxon>Dikarya</taxon>
        <taxon>Basidiomycota</taxon>
        <taxon>Agaricomycotina</taxon>
        <taxon>Tremellomycetes</taxon>
        <taxon>Tremellales</taxon>
        <taxon>Trimorphomycetaceae</taxon>
        <taxon>Saitozyma</taxon>
    </lineage>
</organism>
<comment type="caution">
    <text evidence="10">The sequence shown here is derived from an EMBL/GenBank/DDBJ whole genome shotgun (WGS) entry which is preliminary data.</text>
</comment>
<evidence type="ECO:0000256" key="3">
    <source>
        <dbReference type="ARBA" id="ARBA00022723"/>
    </source>
</evidence>
<feature type="binding site" evidence="7">
    <location>
        <position position="221"/>
    </location>
    <ligand>
        <name>Zn(2+)</name>
        <dbReference type="ChEBI" id="CHEBI:29105"/>
        <label>1</label>
    </ligand>
</feature>
<dbReference type="STRING" id="1890683.A0A427Y8H6"/>
<dbReference type="GO" id="GO:0016810">
    <property type="term" value="F:hydrolase activity, acting on carbon-nitrogen (but not peptide) bonds"/>
    <property type="evidence" value="ECO:0007669"/>
    <property type="project" value="UniProtKB-ARBA"/>
</dbReference>
<evidence type="ECO:0000256" key="4">
    <source>
        <dbReference type="ARBA" id="ARBA00022801"/>
    </source>
</evidence>
<feature type="binding site" evidence="7">
    <location>
        <position position="256"/>
    </location>
    <ligand>
        <name>Zn(2+)</name>
        <dbReference type="ChEBI" id="CHEBI:29105"/>
        <label>1</label>
    </ligand>
</feature>
<evidence type="ECO:0000313" key="10">
    <source>
        <dbReference type="EMBL" id="RSH87337.1"/>
    </source>
</evidence>
<dbReference type="PANTHER" id="PTHR45962">
    <property type="entry name" value="N-FATTY-ACYL-AMINO ACID SYNTHASE/HYDROLASE PM20D1"/>
    <property type="match status" value="1"/>
</dbReference>
<dbReference type="EMBL" id="RSCD01000017">
    <property type="protein sequence ID" value="RSH87337.1"/>
    <property type="molecule type" value="Genomic_DNA"/>
</dbReference>
<dbReference type="CDD" id="cd05674">
    <property type="entry name" value="M20_yscS"/>
    <property type="match status" value="1"/>
</dbReference>